<evidence type="ECO:0000256" key="1">
    <source>
        <dbReference type="ARBA" id="ARBA00023125"/>
    </source>
</evidence>
<proteinExistence type="predicted"/>
<dbReference type="Pfam" id="PF00440">
    <property type="entry name" value="TetR_N"/>
    <property type="match status" value="1"/>
</dbReference>
<dbReference type="SUPFAM" id="SSF46689">
    <property type="entry name" value="Homeodomain-like"/>
    <property type="match status" value="1"/>
</dbReference>
<comment type="caution">
    <text evidence="5">The sequence shown here is derived from an EMBL/GenBank/DDBJ whole genome shotgun (WGS) entry which is preliminary data.</text>
</comment>
<sequence>MRGERVPGMSGERLPGSSGERVPGSSGSVEVAESGRREQVLGAALVTFARFGYRKTSMEDVARAANISRPGLYFLFESKPSLFRAAVVQALDEDVAAAEQALADTGRPLRDRLIEAFDRWTGRYIGPMAREVAVLMETNPELLGTVMGDYPRRFRELVTDAIAAATPRPGTGTSTPAADSPKSAAATPTPAAATSTPAAATPAARTSDRAADVARTLLSTSVGIKHEVATRDEFVARMTVAVDLFLAALRAPAIN</sequence>
<feature type="domain" description="HTH tetR-type" evidence="4">
    <location>
        <begin position="34"/>
        <end position="94"/>
    </location>
</feature>
<keyword evidence="6" id="KW-1185">Reference proteome</keyword>
<protein>
    <submittedName>
        <fullName evidence="5">TetR/AcrR family transcriptional regulator</fullName>
    </submittedName>
</protein>
<evidence type="ECO:0000313" key="5">
    <source>
        <dbReference type="EMBL" id="MBU2662581.1"/>
    </source>
</evidence>
<dbReference type="PANTHER" id="PTHR30055:SF146">
    <property type="entry name" value="HTH-TYPE TRANSCRIPTIONAL DUAL REGULATOR CECR"/>
    <property type="match status" value="1"/>
</dbReference>
<organism evidence="5 6">
    <name type="scientific">Paractinoplanes bogorensis</name>
    <dbReference type="NCBI Taxonomy" id="1610840"/>
    <lineage>
        <taxon>Bacteria</taxon>
        <taxon>Bacillati</taxon>
        <taxon>Actinomycetota</taxon>
        <taxon>Actinomycetes</taxon>
        <taxon>Micromonosporales</taxon>
        <taxon>Micromonosporaceae</taxon>
        <taxon>Paractinoplanes</taxon>
    </lineage>
</organism>
<dbReference type="InterPro" id="IPR009057">
    <property type="entry name" value="Homeodomain-like_sf"/>
</dbReference>
<evidence type="ECO:0000256" key="2">
    <source>
        <dbReference type="PROSITE-ProRule" id="PRU00335"/>
    </source>
</evidence>
<dbReference type="InterPro" id="IPR050109">
    <property type="entry name" value="HTH-type_TetR-like_transc_reg"/>
</dbReference>
<feature type="region of interest" description="Disordered" evidence="3">
    <location>
        <begin position="164"/>
        <end position="207"/>
    </location>
</feature>
<dbReference type="InterPro" id="IPR001647">
    <property type="entry name" value="HTH_TetR"/>
</dbReference>
<evidence type="ECO:0000256" key="3">
    <source>
        <dbReference type="SAM" id="MobiDB-lite"/>
    </source>
</evidence>
<evidence type="ECO:0000313" key="6">
    <source>
        <dbReference type="Proteomes" id="UP001519654"/>
    </source>
</evidence>
<keyword evidence="1 2" id="KW-0238">DNA-binding</keyword>
<feature type="DNA-binding region" description="H-T-H motif" evidence="2">
    <location>
        <begin position="57"/>
        <end position="76"/>
    </location>
</feature>
<dbReference type="EMBL" id="JAHKKG010000001">
    <property type="protein sequence ID" value="MBU2662581.1"/>
    <property type="molecule type" value="Genomic_DNA"/>
</dbReference>
<dbReference type="Proteomes" id="UP001519654">
    <property type="component" value="Unassembled WGS sequence"/>
</dbReference>
<evidence type="ECO:0000259" key="4">
    <source>
        <dbReference type="PROSITE" id="PS50977"/>
    </source>
</evidence>
<dbReference type="PROSITE" id="PS50977">
    <property type="entry name" value="HTH_TETR_2"/>
    <property type="match status" value="1"/>
</dbReference>
<name>A0ABS5YGV9_9ACTN</name>
<dbReference type="PRINTS" id="PR00455">
    <property type="entry name" value="HTHTETR"/>
</dbReference>
<feature type="region of interest" description="Disordered" evidence="3">
    <location>
        <begin position="1"/>
        <end position="33"/>
    </location>
</feature>
<accession>A0ABS5YGV9</accession>
<dbReference type="PANTHER" id="PTHR30055">
    <property type="entry name" value="HTH-TYPE TRANSCRIPTIONAL REGULATOR RUTR"/>
    <property type="match status" value="1"/>
</dbReference>
<dbReference type="RefSeq" id="WP_215784514.1">
    <property type="nucleotide sequence ID" value="NZ_JAHKKG010000001.1"/>
</dbReference>
<feature type="compositionally biased region" description="Low complexity" evidence="3">
    <location>
        <begin position="173"/>
        <end position="205"/>
    </location>
</feature>
<reference evidence="5 6" key="1">
    <citation type="submission" date="2021-06" db="EMBL/GenBank/DDBJ databases">
        <title>Actinoplanes lichenicola sp. nov., and Actinoplanes ovalisporus sp. nov., isolated from lichen in Thailand.</title>
        <authorList>
            <person name="Saeng-In P."/>
            <person name="Kanchanasin P."/>
            <person name="Yuki M."/>
            <person name="Kudo T."/>
            <person name="Ohkuma M."/>
            <person name="Phongsopitanun W."/>
            <person name="Tanasupawat S."/>
        </authorList>
    </citation>
    <scope>NUCLEOTIDE SEQUENCE [LARGE SCALE GENOMIC DNA]</scope>
    <source>
        <strain evidence="5 6">NBRC 110975</strain>
    </source>
</reference>
<gene>
    <name evidence="5" type="ORF">KOI35_03595</name>
</gene>
<dbReference type="Gene3D" id="1.10.357.10">
    <property type="entry name" value="Tetracycline Repressor, domain 2"/>
    <property type="match status" value="1"/>
</dbReference>